<dbReference type="eggNOG" id="KOG0733">
    <property type="taxonomic scope" value="Eukaryota"/>
</dbReference>
<evidence type="ECO:0000256" key="4">
    <source>
        <dbReference type="ARBA" id="ARBA00022840"/>
    </source>
</evidence>
<dbReference type="GO" id="GO:0016887">
    <property type="term" value="F:ATP hydrolysis activity"/>
    <property type="evidence" value="ECO:0000318"/>
    <property type="project" value="GO_Central"/>
</dbReference>
<dbReference type="GO" id="GO:0005524">
    <property type="term" value="F:ATP binding"/>
    <property type="evidence" value="ECO:0007669"/>
    <property type="project" value="UniProtKB-KW"/>
</dbReference>
<dbReference type="PANTHER" id="PTHR48470:SF1">
    <property type="entry name" value="CELL DIVISION CONTROL PROTEIN 48 C ISOFORM 1"/>
    <property type="match status" value="1"/>
</dbReference>
<dbReference type="KEGG" id="smo:SELMODRAFT_61702"/>
<organism evidence="8">
    <name type="scientific">Selaginella moellendorffii</name>
    <name type="common">Spikemoss</name>
    <dbReference type="NCBI Taxonomy" id="88036"/>
    <lineage>
        <taxon>Eukaryota</taxon>
        <taxon>Viridiplantae</taxon>
        <taxon>Streptophyta</taxon>
        <taxon>Embryophyta</taxon>
        <taxon>Tracheophyta</taxon>
        <taxon>Lycopodiopsida</taxon>
        <taxon>Selaginellales</taxon>
        <taxon>Selaginellaceae</taxon>
        <taxon>Selaginella</taxon>
    </lineage>
</organism>
<dbReference type="HOGENOM" id="CLU_000688_8_3_1"/>
<dbReference type="SMART" id="SM00382">
    <property type="entry name" value="AAA"/>
    <property type="match status" value="2"/>
</dbReference>
<dbReference type="GO" id="GO:0005634">
    <property type="term" value="C:nucleus"/>
    <property type="evidence" value="ECO:0000318"/>
    <property type="project" value="GO_Central"/>
</dbReference>
<protein>
    <recommendedName>
        <fullName evidence="6">AAA+ ATPase domain-containing protein</fullName>
    </recommendedName>
</protein>
<dbReference type="Pfam" id="PF00004">
    <property type="entry name" value="AAA"/>
    <property type="match status" value="2"/>
</dbReference>
<gene>
    <name evidence="7" type="ORF">SELMODRAFT_61702</name>
</gene>
<dbReference type="Gene3D" id="1.10.8.60">
    <property type="match status" value="2"/>
</dbReference>
<dbReference type="Gramene" id="EFJ30873">
    <property type="protein sequence ID" value="EFJ30873"/>
    <property type="gene ID" value="SELMODRAFT_61702"/>
</dbReference>
<feature type="domain" description="AAA+ ATPase" evidence="6">
    <location>
        <begin position="318"/>
        <end position="454"/>
    </location>
</feature>
<accession>D8RBY8</accession>
<dbReference type="InterPro" id="IPR055278">
    <property type="entry name" value="CDC48c"/>
</dbReference>
<dbReference type="AlphaFoldDB" id="D8RBY8"/>
<feature type="non-terminal residue" evidence="7">
    <location>
        <position position="498"/>
    </location>
</feature>
<evidence type="ECO:0000313" key="7">
    <source>
        <dbReference type="EMBL" id="EFJ30873.1"/>
    </source>
</evidence>
<keyword evidence="2" id="KW-0963">Cytoplasm</keyword>
<reference evidence="7 8" key="1">
    <citation type="journal article" date="2011" name="Science">
        <title>The Selaginella genome identifies genetic changes associated with the evolution of vascular plants.</title>
        <authorList>
            <person name="Banks J.A."/>
            <person name="Nishiyama T."/>
            <person name="Hasebe M."/>
            <person name="Bowman J.L."/>
            <person name="Gribskov M."/>
            <person name="dePamphilis C."/>
            <person name="Albert V.A."/>
            <person name="Aono N."/>
            <person name="Aoyama T."/>
            <person name="Ambrose B.A."/>
            <person name="Ashton N.W."/>
            <person name="Axtell M.J."/>
            <person name="Barker E."/>
            <person name="Barker M.S."/>
            <person name="Bennetzen J.L."/>
            <person name="Bonawitz N.D."/>
            <person name="Chapple C."/>
            <person name="Cheng C."/>
            <person name="Correa L.G."/>
            <person name="Dacre M."/>
            <person name="DeBarry J."/>
            <person name="Dreyer I."/>
            <person name="Elias M."/>
            <person name="Engstrom E.M."/>
            <person name="Estelle M."/>
            <person name="Feng L."/>
            <person name="Finet C."/>
            <person name="Floyd S.K."/>
            <person name="Frommer W.B."/>
            <person name="Fujita T."/>
            <person name="Gramzow L."/>
            <person name="Gutensohn M."/>
            <person name="Harholt J."/>
            <person name="Hattori M."/>
            <person name="Heyl A."/>
            <person name="Hirai T."/>
            <person name="Hiwatashi Y."/>
            <person name="Ishikawa M."/>
            <person name="Iwata M."/>
            <person name="Karol K.G."/>
            <person name="Koehler B."/>
            <person name="Kolukisaoglu U."/>
            <person name="Kubo M."/>
            <person name="Kurata T."/>
            <person name="Lalonde S."/>
            <person name="Li K."/>
            <person name="Li Y."/>
            <person name="Litt A."/>
            <person name="Lyons E."/>
            <person name="Manning G."/>
            <person name="Maruyama T."/>
            <person name="Michael T.P."/>
            <person name="Mikami K."/>
            <person name="Miyazaki S."/>
            <person name="Morinaga S."/>
            <person name="Murata T."/>
            <person name="Mueller-Roeber B."/>
            <person name="Nelson D.R."/>
            <person name="Obara M."/>
            <person name="Oguri Y."/>
            <person name="Olmstead R.G."/>
            <person name="Onodera N."/>
            <person name="Petersen B.L."/>
            <person name="Pils B."/>
            <person name="Prigge M."/>
            <person name="Rensing S.A."/>
            <person name="Riano-Pachon D.M."/>
            <person name="Roberts A.W."/>
            <person name="Sato Y."/>
            <person name="Scheller H.V."/>
            <person name="Schulz B."/>
            <person name="Schulz C."/>
            <person name="Shakirov E.V."/>
            <person name="Shibagaki N."/>
            <person name="Shinohara N."/>
            <person name="Shippen D.E."/>
            <person name="Soerensen I."/>
            <person name="Sotooka R."/>
            <person name="Sugimoto N."/>
            <person name="Sugita M."/>
            <person name="Sumikawa N."/>
            <person name="Tanurdzic M."/>
            <person name="Theissen G."/>
            <person name="Ulvskov P."/>
            <person name="Wakazuki S."/>
            <person name="Weng J.K."/>
            <person name="Willats W.W."/>
            <person name="Wipf D."/>
            <person name="Wolf P.G."/>
            <person name="Yang L."/>
            <person name="Zimmer A.D."/>
            <person name="Zhu Q."/>
            <person name="Mitros T."/>
            <person name="Hellsten U."/>
            <person name="Loque D."/>
            <person name="Otillar R."/>
            <person name="Salamov A."/>
            <person name="Schmutz J."/>
            <person name="Shapiro H."/>
            <person name="Lindquist E."/>
            <person name="Lucas S."/>
            <person name="Rokhsar D."/>
            <person name="Grigoriev I.V."/>
        </authorList>
    </citation>
    <scope>NUCLEOTIDE SEQUENCE [LARGE SCALE GENOMIC DNA]</scope>
</reference>
<dbReference type="GO" id="GO:0005737">
    <property type="term" value="C:cytoplasm"/>
    <property type="evidence" value="ECO:0007669"/>
    <property type="project" value="UniProtKB-SubCell"/>
</dbReference>
<dbReference type="PANTHER" id="PTHR48470">
    <property type="entry name" value="CELL DIVISION CONTROL PROTEIN 48 C ISOFORM 1"/>
    <property type="match status" value="1"/>
</dbReference>
<dbReference type="EMBL" id="GL377575">
    <property type="protein sequence ID" value="EFJ30873.1"/>
    <property type="molecule type" value="Genomic_DNA"/>
</dbReference>
<evidence type="ECO:0000259" key="6">
    <source>
        <dbReference type="SMART" id="SM00382"/>
    </source>
</evidence>
<evidence type="ECO:0000256" key="5">
    <source>
        <dbReference type="RuleBase" id="RU003651"/>
    </source>
</evidence>
<dbReference type="InterPro" id="IPR003593">
    <property type="entry name" value="AAA+_ATPase"/>
</dbReference>
<feature type="domain" description="AAA+ ATPase" evidence="6">
    <location>
        <begin position="33"/>
        <end position="176"/>
    </location>
</feature>
<sequence>FENFGGLEERVLEPIYRCIYRLHNPHSFPRQKSVSGILLHGPPGCGKTLLAYAIANEAEVPIRKVAPAELSSGAGKLFSTIRSIFADVATLARCVLLLDEIDAVAMKRDAARKDVDSRSLTQLMTCIDGLNHLWDASRQCAGHVIIVGTTNRLEDIDPALRRSGRLTIEIALNAPDEQARKQILSVLTRDTLIEGSRDFTGVAKRTRGFVAADLFELTQQASFIAEQRRNASLRSADEKEPWWKFVNTVKEEPATVMEDYEAAASQVQGSMTREGFSSRPNISWEDVGGLNKVVEELKSCISRCITPSEMCKKLGVRTSAGFLLHGPPGCGKTLIAKAAASYAEANFISVKGPELLRKYLGDSEEQVRILFRRARECSPCVICLDEVDSLCPKRGTDGNTAVDRVVNQFLVEMDGLQELNGVIVIATTNRIEAVDEAFLRPGRLGHHVRIPLPDEEARVSILKALTHKRPLAAEVDLAKLATSAQLEGLSGSHLSELV</sequence>
<dbReference type="Proteomes" id="UP000001514">
    <property type="component" value="Unassembled WGS sequence"/>
</dbReference>
<evidence type="ECO:0000313" key="8">
    <source>
        <dbReference type="Proteomes" id="UP000001514"/>
    </source>
</evidence>
<dbReference type="FunFam" id="3.40.50.300:FF:000567">
    <property type="entry name" value="ATPase, AAA family protein"/>
    <property type="match status" value="1"/>
</dbReference>
<comment type="similarity">
    <text evidence="5">Belongs to the AAA ATPase family.</text>
</comment>
<keyword evidence="4 5" id="KW-0067">ATP-binding</keyword>
<dbReference type="PROSITE" id="PS00674">
    <property type="entry name" value="AAA"/>
    <property type="match status" value="2"/>
</dbReference>
<dbReference type="InterPro" id="IPR003959">
    <property type="entry name" value="ATPase_AAA_core"/>
</dbReference>
<feature type="non-terminal residue" evidence="7">
    <location>
        <position position="1"/>
    </location>
</feature>
<keyword evidence="3 5" id="KW-0547">Nucleotide-binding</keyword>
<proteinExistence type="inferred from homology"/>
<keyword evidence="8" id="KW-1185">Reference proteome</keyword>
<dbReference type="GO" id="GO:1990275">
    <property type="term" value="F:preribosome binding"/>
    <property type="evidence" value="ECO:0000318"/>
    <property type="project" value="GO_Central"/>
</dbReference>
<dbReference type="InParanoid" id="D8RBY8"/>
<dbReference type="GO" id="GO:0042254">
    <property type="term" value="P:ribosome biogenesis"/>
    <property type="evidence" value="ECO:0000318"/>
    <property type="project" value="GO_Central"/>
</dbReference>
<dbReference type="InterPro" id="IPR027417">
    <property type="entry name" value="P-loop_NTPase"/>
</dbReference>
<dbReference type="SUPFAM" id="SSF52540">
    <property type="entry name" value="P-loop containing nucleoside triphosphate hydrolases"/>
    <property type="match status" value="2"/>
</dbReference>
<dbReference type="STRING" id="88036.D8RBY8"/>
<dbReference type="OMA" id="WIASTNF"/>
<dbReference type="Gene3D" id="3.40.50.300">
    <property type="entry name" value="P-loop containing nucleotide triphosphate hydrolases"/>
    <property type="match status" value="2"/>
</dbReference>
<evidence type="ECO:0000256" key="3">
    <source>
        <dbReference type="ARBA" id="ARBA00022741"/>
    </source>
</evidence>
<dbReference type="InterPro" id="IPR003960">
    <property type="entry name" value="ATPase_AAA_CS"/>
</dbReference>
<evidence type="ECO:0000256" key="2">
    <source>
        <dbReference type="ARBA" id="ARBA00022490"/>
    </source>
</evidence>
<comment type="subcellular location">
    <subcellularLocation>
        <location evidence="1">Cytoplasm</location>
    </subcellularLocation>
</comment>
<evidence type="ECO:0000256" key="1">
    <source>
        <dbReference type="ARBA" id="ARBA00004496"/>
    </source>
</evidence>
<name>D8RBY8_SELML</name>